<evidence type="ECO:0000313" key="13">
    <source>
        <dbReference type="EMBL" id="KZB65687.1"/>
    </source>
</evidence>
<dbReference type="Pfam" id="PF00015">
    <property type="entry name" value="MCPsignal"/>
    <property type="match status" value="1"/>
</dbReference>
<feature type="transmembrane region" description="Helical" evidence="10">
    <location>
        <begin position="183"/>
        <end position="202"/>
    </location>
</feature>
<evidence type="ECO:0000256" key="3">
    <source>
        <dbReference type="ARBA" id="ARBA00022692"/>
    </source>
</evidence>
<dbReference type="SMART" id="SM01049">
    <property type="entry name" value="Cache_2"/>
    <property type="match status" value="1"/>
</dbReference>
<dbReference type="PANTHER" id="PTHR32089:SF112">
    <property type="entry name" value="LYSOZYME-LIKE PROTEIN-RELATED"/>
    <property type="match status" value="1"/>
</dbReference>
<evidence type="ECO:0000256" key="6">
    <source>
        <dbReference type="ARBA" id="ARBA00023224"/>
    </source>
</evidence>
<dbReference type="GO" id="GO:0006935">
    <property type="term" value="P:chemotaxis"/>
    <property type="evidence" value="ECO:0007669"/>
    <property type="project" value="InterPro"/>
</dbReference>
<gene>
    <name evidence="13" type="ORF">AUP42_17090</name>
</gene>
<evidence type="ECO:0000313" key="14">
    <source>
        <dbReference type="Proteomes" id="UP000076335"/>
    </source>
</evidence>
<reference evidence="13 14" key="1">
    <citation type="submission" date="2015-12" db="EMBL/GenBank/DDBJ databases">
        <title>Genome sequence of Thalassospira lucentensis MCCC 1A02072.</title>
        <authorList>
            <person name="Lu L."/>
            <person name="Lai Q."/>
            <person name="Shao Z."/>
            <person name="Qian P."/>
        </authorList>
    </citation>
    <scope>NUCLEOTIDE SEQUENCE [LARGE SCALE GENOMIC DNA]</scope>
    <source>
        <strain evidence="13 14">MCCC 1A02072</strain>
    </source>
</reference>
<sequence length="556" mass="58956">MRFRVVTGIFSIPAICLLTLIAIIATVALNYQSSLRNGKFEQIEHLTEGAVTIVNAYIAKVKAGDMDENTAKAEALALLNAYRFDGENYIYASDYSHCMVLDPLSPGDVGKCNPDSKVRQKIVSTAKAGGGVITYETKKPGEGDRLIEKAAYVRPIPEWNWALGAGVYMDDVAAEFQSVMQRIAIISVIAIIIAGVLSWFVGTRITKSIVGLNRSIATIAEGNYQAPVDTESNFTEIGDMASGVLALRDKSAQAQQLEKDAALQKQKAEEERRTNIRNIAKKLESEVGGIAGAVDQSVKRSGDLAISMSHNAEGILDQSQQVASAAGSVSQNVDAVAAATEELSSSITEINVQISQMSNTVERATHESQSASNDVGGLSDAVDKIKEIVSLINDIAGQTNLLALNATIEAARAGDAGKGFAVVASEVKNLATQTGRATEEIAAQINGIVEGTERAVTGISRVSETIDQVRSASTAIAAAIEEQGAATQEIAGNANRSADGVKQISYSVDQTMKNAQSTTTHAGDLRNASEELSSRSSELTQIIQRFSNDLVKQAEN</sequence>
<dbReference type="InterPro" id="IPR004090">
    <property type="entry name" value="Chemotax_Me-accpt_rcpt"/>
</dbReference>
<dbReference type="OrthoDB" id="7260004at2"/>
<proteinExistence type="inferred from homology"/>
<dbReference type="Gene3D" id="1.10.287.950">
    <property type="entry name" value="Methyl-accepting chemotaxis protein"/>
    <property type="match status" value="1"/>
</dbReference>
<organism evidence="13 14">
    <name type="scientific">Thalassospira lucentensis</name>
    <dbReference type="NCBI Taxonomy" id="168935"/>
    <lineage>
        <taxon>Bacteria</taxon>
        <taxon>Pseudomonadati</taxon>
        <taxon>Pseudomonadota</taxon>
        <taxon>Alphaproteobacteria</taxon>
        <taxon>Rhodospirillales</taxon>
        <taxon>Thalassospiraceae</taxon>
        <taxon>Thalassospira</taxon>
    </lineage>
</organism>
<dbReference type="InterPro" id="IPR004089">
    <property type="entry name" value="MCPsignal_dom"/>
</dbReference>
<dbReference type="PANTHER" id="PTHR32089">
    <property type="entry name" value="METHYL-ACCEPTING CHEMOTAXIS PROTEIN MCPB"/>
    <property type="match status" value="1"/>
</dbReference>
<name>A0A154L6P9_9PROT</name>
<dbReference type="Pfam" id="PF17200">
    <property type="entry name" value="sCache_2"/>
    <property type="match status" value="1"/>
</dbReference>
<evidence type="ECO:0000256" key="1">
    <source>
        <dbReference type="ARBA" id="ARBA00004651"/>
    </source>
</evidence>
<dbReference type="SUPFAM" id="SSF58104">
    <property type="entry name" value="Methyl-accepting chemotaxis protein (MCP) signaling domain"/>
    <property type="match status" value="1"/>
</dbReference>
<dbReference type="InterPro" id="IPR033480">
    <property type="entry name" value="sCache_2"/>
</dbReference>
<evidence type="ECO:0000259" key="11">
    <source>
        <dbReference type="PROSITE" id="PS50111"/>
    </source>
</evidence>
<feature type="domain" description="HAMP" evidence="12">
    <location>
        <begin position="203"/>
        <end position="256"/>
    </location>
</feature>
<dbReference type="Gene3D" id="6.10.340.10">
    <property type="match status" value="1"/>
</dbReference>
<evidence type="ECO:0000256" key="9">
    <source>
        <dbReference type="SAM" id="Coils"/>
    </source>
</evidence>
<dbReference type="EMBL" id="LPVY01000008">
    <property type="protein sequence ID" value="KZB65687.1"/>
    <property type="molecule type" value="Genomic_DNA"/>
</dbReference>
<dbReference type="PROSITE" id="PS50885">
    <property type="entry name" value="HAMP"/>
    <property type="match status" value="1"/>
</dbReference>
<dbReference type="PRINTS" id="PR00260">
    <property type="entry name" value="CHEMTRNSDUCR"/>
</dbReference>
<protein>
    <submittedName>
        <fullName evidence="13">Chemotaxis protein</fullName>
    </submittedName>
</protein>
<keyword evidence="4 10" id="KW-1133">Transmembrane helix</keyword>
<comment type="subcellular location">
    <subcellularLocation>
        <location evidence="1">Cell membrane</location>
        <topology evidence="1">Multi-pass membrane protein</topology>
    </subcellularLocation>
</comment>
<dbReference type="Proteomes" id="UP000076335">
    <property type="component" value="Unassembled WGS sequence"/>
</dbReference>
<dbReference type="SMART" id="SM00283">
    <property type="entry name" value="MA"/>
    <property type="match status" value="1"/>
</dbReference>
<evidence type="ECO:0000256" key="2">
    <source>
        <dbReference type="ARBA" id="ARBA00022475"/>
    </source>
</evidence>
<keyword evidence="3 10" id="KW-0812">Transmembrane</keyword>
<dbReference type="Gene3D" id="3.30.450.20">
    <property type="entry name" value="PAS domain"/>
    <property type="match status" value="1"/>
</dbReference>
<feature type="domain" description="Methyl-accepting transducer" evidence="11">
    <location>
        <begin position="279"/>
        <end position="526"/>
    </location>
</feature>
<evidence type="ECO:0000256" key="4">
    <source>
        <dbReference type="ARBA" id="ARBA00022989"/>
    </source>
</evidence>
<feature type="coiled-coil region" evidence="9">
    <location>
        <begin position="247"/>
        <end position="286"/>
    </location>
</feature>
<dbReference type="RefSeq" id="WP_062951089.1">
    <property type="nucleotide sequence ID" value="NZ_CP136684.1"/>
</dbReference>
<comment type="similarity">
    <text evidence="7">Belongs to the methyl-accepting chemotaxis (MCP) protein family.</text>
</comment>
<keyword evidence="9" id="KW-0175">Coiled coil</keyword>
<dbReference type="GO" id="GO:0007165">
    <property type="term" value="P:signal transduction"/>
    <property type="evidence" value="ECO:0007669"/>
    <property type="project" value="UniProtKB-KW"/>
</dbReference>
<evidence type="ECO:0000256" key="10">
    <source>
        <dbReference type="SAM" id="Phobius"/>
    </source>
</evidence>
<keyword evidence="2" id="KW-1003">Cell membrane</keyword>
<feature type="transmembrane region" description="Helical" evidence="10">
    <location>
        <begin position="6"/>
        <end position="29"/>
    </location>
</feature>
<keyword evidence="6 8" id="KW-0807">Transducer</keyword>
<dbReference type="AlphaFoldDB" id="A0A154L6P9"/>
<dbReference type="InterPro" id="IPR003660">
    <property type="entry name" value="HAMP_dom"/>
</dbReference>
<dbReference type="PROSITE" id="PS50111">
    <property type="entry name" value="CHEMOTAXIS_TRANSDUC_2"/>
    <property type="match status" value="1"/>
</dbReference>
<accession>A0A154L6P9</accession>
<evidence type="ECO:0000256" key="8">
    <source>
        <dbReference type="PROSITE-ProRule" id="PRU00284"/>
    </source>
</evidence>
<evidence type="ECO:0000256" key="5">
    <source>
        <dbReference type="ARBA" id="ARBA00023136"/>
    </source>
</evidence>
<dbReference type="GO" id="GO:0005886">
    <property type="term" value="C:plasma membrane"/>
    <property type="evidence" value="ECO:0007669"/>
    <property type="project" value="UniProtKB-SubCell"/>
</dbReference>
<evidence type="ECO:0000256" key="7">
    <source>
        <dbReference type="ARBA" id="ARBA00029447"/>
    </source>
</evidence>
<keyword evidence="5 10" id="KW-0472">Membrane</keyword>
<comment type="caution">
    <text evidence="13">The sequence shown here is derived from an EMBL/GenBank/DDBJ whole genome shotgun (WGS) entry which is preliminary data.</text>
</comment>
<evidence type="ECO:0000259" key="12">
    <source>
        <dbReference type="PROSITE" id="PS50885"/>
    </source>
</evidence>
<dbReference type="GO" id="GO:0004888">
    <property type="term" value="F:transmembrane signaling receptor activity"/>
    <property type="evidence" value="ECO:0007669"/>
    <property type="project" value="InterPro"/>
</dbReference>